<dbReference type="EMBL" id="JANBPW010001121">
    <property type="protein sequence ID" value="KAJ1946025.1"/>
    <property type="molecule type" value="Genomic_DNA"/>
</dbReference>
<dbReference type="Proteomes" id="UP001150603">
    <property type="component" value="Unassembled WGS sequence"/>
</dbReference>
<protein>
    <submittedName>
        <fullName evidence="1">Uncharacterized protein</fullName>
    </submittedName>
</protein>
<organism evidence="1 2">
    <name type="scientific">Linderina macrospora</name>
    <dbReference type="NCBI Taxonomy" id="4868"/>
    <lineage>
        <taxon>Eukaryota</taxon>
        <taxon>Fungi</taxon>
        <taxon>Fungi incertae sedis</taxon>
        <taxon>Zoopagomycota</taxon>
        <taxon>Kickxellomycotina</taxon>
        <taxon>Kickxellomycetes</taxon>
        <taxon>Kickxellales</taxon>
        <taxon>Kickxellaceae</taxon>
        <taxon>Linderina</taxon>
    </lineage>
</organism>
<evidence type="ECO:0000313" key="2">
    <source>
        <dbReference type="Proteomes" id="UP001150603"/>
    </source>
</evidence>
<sequence>MFASKIKPFFNRRKAATHGSHQTDTHRDSQTAQISQLADTAATIYSTNSNTSSPATSPRLSPVTTPAIEDWDDDAKTLVGVKAARPRRMSPEDALSHFYTGNNAFHRALLRSL</sequence>
<gene>
    <name evidence="1" type="ORF">FBU59_002141</name>
</gene>
<name>A0ACC1JBU4_9FUNG</name>
<evidence type="ECO:0000313" key="1">
    <source>
        <dbReference type="EMBL" id="KAJ1946025.1"/>
    </source>
</evidence>
<keyword evidence="2" id="KW-1185">Reference proteome</keyword>
<comment type="caution">
    <text evidence="1">The sequence shown here is derived from an EMBL/GenBank/DDBJ whole genome shotgun (WGS) entry which is preliminary data.</text>
</comment>
<reference evidence="1" key="1">
    <citation type="submission" date="2022-07" db="EMBL/GenBank/DDBJ databases">
        <title>Phylogenomic reconstructions and comparative analyses of Kickxellomycotina fungi.</title>
        <authorList>
            <person name="Reynolds N.K."/>
            <person name="Stajich J.E."/>
            <person name="Barry K."/>
            <person name="Grigoriev I.V."/>
            <person name="Crous P."/>
            <person name="Smith M.E."/>
        </authorList>
    </citation>
    <scope>NUCLEOTIDE SEQUENCE</scope>
    <source>
        <strain evidence="1">NRRL 5244</strain>
    </source>
</reference>
<proteinExistence type="predicted"/>
<accession>A0ACC1JBU4</accession>